<dbReference type="PANTHER" id="PTHR43065">
    <property type="entry name" value="SENSOR HISTIDINE KINASE"/>
    <property type="match status" value="1"/>
</dbReference>
<evidence type="ECO:0000259" key="9">
    <source>
        <dbReference type="PROSITE" id="PS50110"/>
    </source>
</evidence>
<dbReference type="Pfam" id="PF00072">
    <property type="entry name" value="Response_reg"/>
    <property type="match status" value="1"/>
</dbReference>
<dbReference type="SMART" id="SM00086">
    <property type="entry name" value="PAC"/>
    <property type="match status" value="2"/>
</dbReference>
<sequence length="685" mass="74645">MNNDAPDQRPIHSGQSVSSTEETYEQMQLALDSGAVVGTWVWDVPADVLVADERFARTFGLPKQKCREGLPLDCVMASIHPDDTPRVADAIRDVLRNGDIFRCEYRVMHKDGDYRWVEATSRIERDVEGHPVRCPGMLLDIEARRTAEQERDRLTSLLKIFTAAVPGVVYAKDLEGRMLVANRGTAALIGKPPEFFIGKTDLDFLDDKDQARIIMETDRRIMDSNTSEQIEEQVNLADGSAATFLSTKAPLLNDDGEVIGLIGSSIDVTARKQAEVAVKELNQTLEQRIEQAIHEREQVEDALRHAQKMDAVGQLTGGIAHDFNNLLAGISGSLEMIQTRMAQGRLGDVDKYVSVAQGAVRRAASLTHRLLAFSRRQTLSPEVTDVNTLIQGMEELIGRTVGPSIELQVVAGKNVWPALIDHAQLENSLLNLCLNARDAMPGGGRITIETANASLDECIDPDHGIAAGDHLSIRVTDTGIGMSPDTVTKAFEPFFTTKPIGAGTGLGLSMVYGFVRQSGGQIKVESVEGQGTTIVMHLPRYMAEVGEQPSDQSTEEVVPARRGETVLVVDDEPSVRMLVVEVLANEGYHALEAADAQAGLEILQSDMHIDLLISDVGLPGGMNGREMADVARKRRPALPTLFITGYAETSALDGCHLQPMTQILTKPFGLEVLAARIKELISTHA</sequence>
<keyword evidence="4 12" id="KW-0808">Transferase</keyword>
<dbReference type="InterPro" id="IPR000014">
    <property type="entry name" value="PAS"/>
</dbReference>
<dbReference type="SUPFAM" id="SSF55785">
    <property type="entry name" value="PYP-like sensor domain (PAS domain)"/>
    <property type="match status" value="2"/>
</dbReference>
<feature type="domain" description="Histidine kinase" evidence="8">
    <location>
        <begin position="318"/>
        <end position="542"/>
    </location>
</feature>
<dbReference type="PRINTS" id="PR00344">
    <property type="entry name" value="BCTRLSENSOR"/>
</dbReference>
<dbReference type="InterPro" id="IPR011006">
    <property type="entry name" value="CheY-like_superfamily"/>
</dbReference>
<protein>
    <recommendedName>
        <fullName evidence="2">histidine kinase</fullName>
        <ecNumber evidence="2">2.7.13.3</ecNumber>
    </recommendedName>
</protein>
<dbReference type="OrthoDB" id="9770473at2"/>
<dbReference type="CDD" id="cd00082">
    <property type="entry name" value="HisKA"/>
    <property type="match status" value="1"/>
</dbReference>
<dbReference type="InterPro" id="IPR000700">
    <property type="entry name" value="PAS-assoc_C"/>
</dbReference>
<dbReference type="SUPFAM" id="SSF47384">
    <property type="entry name" value="Homodimeric domain of signal transducing histidine kinase"/>
    <property type="match status" value="1"/>
</dbReference>
<dbReference type="InterPro" id="IPR004358">
    <property type="entry name" value="Sig_transdc_His_kin-like_C"/>
</dbReference>
<dbReference type="InterPro" id="IPR001789">
    <property type="entry name" value="Sig_transdc_resp-reg_receiver"/>
</dbReference>
<evidence type="ECO:0000256" key="3">
    <source>
        <dbReference type="ARBA" id="ARBA00022553"/>
    </source>
</evidence>
<dbReference type="InterPro" id="IPR001610">
    <property type="entry name" value="PAC"/>
</dbReference>
<dbReference type="PROSITE" id="PS50112">
    <property type="entry name" value="PAS"/>
    <property type="match status" value="2"/>
</dbReference>
<dbReference type="InterPro" id="IPR036097">
    <property type="entry name" value="HisK_dim/P_sf"/>
</dbReference>
<dbReference type="EMBL" id="MUIO01000048">
    <property type="protein sequence ID" value="ORC58815.1"/>
    <property type="molecule type" value="Genomic_DNA"/>
</dbReference>
<feature type="coiled-coil region" evidence="6">
    <location>
        <begin position="271"/>
        <end position="309"/>
    </location>
</feature>
<dbReference type="SUPFAM" id="SSF52172">
    <property type="entry name" value="CheY-like"/>
    <property type="match status" value="1"/>
</dbReference>
<dbReference type="Gene3D" id="3.30.565.10">
    <property type="entry name" value="Histidine kinase-like ATPase, C-terminal domain"/>
    <property type="match status" value="1"/>
</dbReference>
<evidence type="ECO:0000256" key="1">
    <source>
        <dbReference type="ARBA" id="ARBA00000085"/>
    </source>
</evidence>
<dbReference type="AlphaFoldDB" id="A0A1X0N5K7"/>
<dbReference type="SMART" id="SM00388">
    <property type="entry name" value="HisKA"/>
    <property type="match status" value="1"/>
</dbReference>
<dbReference type="Gene3D" id="1.10.287.130">
    <property type="match status" value="1"/>
</dbReference>
<dbReference type="InterPro" id="IPR003594">
    <property type="entry name" value="HATPase_dom"/>
</dbReference>
<keyword evidence="4 12" id="KW-0418">Kinase</keyword>
<evidence type="ECO:0000313" key="13">
    <source>
        <dbReference type="Proteomes" id="UP000192815"/>
    </source>
</evidence>
<dbReference type="Gene3D" id="3.40.50.2300">
    <property type="match status" value="1"/>
</dbReference>
<dbReference type="GO" id="GO:0000155">
    <property type="term" value="F:phosphorelay sensor kinase activity"/>
    <property type="evidence" value="ECO:0007669"/>
    <property type="project" value="InterPro"/>
</dbReference>
<evidence type="ECO:0000256" key="6">
    <source>
        <dbReference type="SAM" id="Coils"/>
    </source>
</evidence>
<dbReference type="InterPro" id="IPR035965">
    <property type="entry name" value="PAS-like_dom_sf"/>
</dbReference>
<evidence type="ECO:0000256" key="2">
    <source>
        <dbReference type="ARBA" id="ARBA00012438"/>
    </source>
</evidence>
<dbReference type="Pfam" id="PF08448">
    <property type="entry name" value="PAS_4"/>
    <property type="match status" value="1"/>
</dbReference>
<evidence type="ECO:0000256" key="7">
    <source>
        <dbReference type="SAM" id="MobiDB-lite"/>
    </source>
</evidence>
<dbReference type="InterPro" id="IPR013656">
    <property type="entry name" value="PAS_4"/>
</dbReference>
<feature type="domain" description="PAC" evidence="11">
    <location>
        <begin position="228"/>
        <end position="280"/>
    </location>
</feature>
<organism evidence="12 13">
    <name type="scientific">Pseudomonas floridensis</name>
    <dbReference type="NCBI Taxonomy" id="1958950"/>
    <lineage>
        <taxon>Bacteria</taxon>
        <taxon>Pseudomonadati</taxon>
        <taxon>Pseudomonadota</taxon>
        <taxon>Gammaproteobacteria</taxon>
        <taxon>Pseudomonadales</taxon>
        <taxon>Pseudomonadaceae</taxon>
        <taxon>Pseudomonas</taxon>
    </lineage>
</organism>
<reference evidence="13" key="1">
    <citation type="submission" date="2017-02" db="EMBL/GenBank/DDBJ databases">
        <title>Pseudomonas floridae sp. nov., a novel pathogenic bacterial species isolated from tomato.</title>
        <authorList>
            <person name="Timilsina S."/>
            <person name="Vallad G.E."/>
            <person name="Jones J.B."/>
        </authorList>
    </citation>
    <scope>NUCLEOTIDE SEQUENCE [LARGE SCALE GENOMIC DNA]</scope>
    <source>
        <strain evidence="13">GEV388</strain>
    </source>
</reference>
<dbReference type="Pfam" id="PF00512">
    <property type="entry name" value="HisKA"/>
    <property type="match status" value="1"/>
</dbReference>
<feature type="domain" description="PAS" evidence="10">
    <location>
        <begin position="23"/>
        <end position="98"/>
    </location>
</feature>
<dbReference type="InterPro" id="IPR003661">
    <property type="entry name" value="HisK_dim/P_dom"/>
</dbReference>
<evidence type="ECO:0000256" key="5">
    <source>
        <dbReference type="PROSITE-ProRule" id="PRU00169"/>
    </source>
</evidence>
<gene>
    <name evidence="12" type="ORF">BZK31_13530</name>
</gene>
<evidence type="ECO:0000259" key="8">
    <source>
        <dbReference type="PROSITE" id="PS50109"/>
    </source>
</evidence>
<dbReference type="PANTHER" id="PTHR43065:SF42">
    <property type="entry name" value="TWO-COMPONENT SENSOR PPRA"/>
    <property type="match status" value="1"/>
</dbReference>
<evidence type="ECO:0000259" key="11">
    <source>
        <dbReference type="PROSITE" id="PS50113"/>
    </source>
</evidence>
<dbReference type="InterPro" id="IPR005467">
    <property type="entry name" value="His_kinase_dom"/>
</dbReference>
<dbReference type="Pfam" id="PF08447">
    <property type="entry name" value="PAS_3"/>
    <property type="match status" value="1"/>
</dbReference>
<evidence type="ECO:0000256" key="4">
    <source>
        <dbReference type="ARBA" id="ARBA00022777"/>
    </source>
</evidence>
<comment type="caution">
    <text evidence="12">The sequence shown here is derived from an EMBL/GenBank/DDBJ whole genome shotgun (WGS) entry which is preliminary data.</text>
</comment>
<dbReference type="SUPFAM" id="SSF55874">
    <property type="entry name" value="ATPase domain of HSP90 chaperone/DNA topoisomerase II/histidine kinase"/>
    <property type="match status" value="1"/>
</dbReference>
<keyword evidence="3 5" id="KW-0597">Phosphoprotein</keyword>
<feature type="domain" description="Response regulatory" evidence="9">
    <location>
        <begin position="565"/>
        <end position="681"/>
    </location>
</feature>
<feature type="compositionally biased region" description="Basic and acidic residues" evidence="7">
    <location>
        <begin position="1"/>
        <end position="10"/>
    </location>
</feature>
<dbReference type="Gene3D" id="3.30.450.20">
    <property type="entry name" value="PAS domain"/>
    <property type="match status" value="2"/>
</dbReference>
<feature type="modified residue" description="4-aspartylphosphate" evidence="5">
    <location>
        <position position="615"/>
    </location>
</feature>
<dbReference type="SMART" id="SM00448">
    <property type="entry name" value="REC"/>
    <property type="match status" value="1"/>
</dbReference>
<dbReference type="Pfam" id="PF02518">
    <property type="entry name" value="HATPase_c"/>
    <property type="match status" value="1"/>
</dbReference>
<dbReference type="SMART" id="SM00387">
    <property type="entry name" value="HATPase_c"/>
    <property type="match status" value="1"/>
</dbReference>
<dbReference type="RefSeq" id="WP_083183482.1">
    <property type="nucleotide sequence ID" value="NZ_CBCRZR010000003.1"/>
</dbReference>
<feature type="domain" description="PAC" evidence="11">
    <location>
        <begin position="101"/>
        <end position="153"/>
    </location>
</feature>
<dbReference type="PROSITE" id="PS50110">
    <property type="entry name" value="RESPONSE_REGULATORY"/>
    <property type="match status" value="1"/>
</dbReference>
<dbReference type="SMART" id="SM00091">
    <property type="entry name" value="PAS"/>
    <property type="match status" value="2"/>
</dbReference>
<feature type="domain" description="PAS" evidence="10">
    <location>
        <begin position="150"/>
        <end position="225"/>
    </location>
</feature>
<evidence type="ECO:0000259" key="10">
    <source>
        <dbReference type="PROSITE" id="PS50112"/>
    </source>
</evidence>
<dbReference type="InterPro" id="IPR013655">
    <property type="entry name" value="PAS_fold_3"/>
</dbReference>
<comment type="catalytic activity">
    <reaction evidence="1">
        <text>ATP + protein L-histidine = ADP + protein N-phospho-L-histidine.</text>
        <dbReference type="EC" id="2.7.13.3"/>
    </reaction>
</comment>
<dbReference type="PROSITE" id="PS50113">
    <property type="entry name" value="PAC"/>
    <property type="match status" value="2"/>
</dbReference>
<keyword evidence="13" id="KW-1185">Reference proteome</keyword>
<feature type="region of interest" description="Disordered" evidence="7">
    <location>
        <begin position="1"/>
        <end position="20"/>
    </location>
</feature>
<dbReference type="NCBIfam" id="TIGR00229">
    <property type="entry name" value="sensory_box"/>
    <property type="match status" value="2"/>
</dbReference>
<dbReference type="CDD" id="cd00130">
    <property type="entry name" value="PAS"/>
    <property type="match status" value="2"/>
</dbReference>
<dbReference type="InterPro" id="IPR036890">
    <property type="entry name" value="HATPase_C_sf"/>
</dbReference>
<dbReference type="EC" id="2.7.13.3" evidence="2"/>
<name>A0A1X0N5K7_9PSED</name>
<keyword evidence="6" id="KW-0175">Coiled coil</keyword>
<evidence type="ECO:0000313" key="12">
    <source>
        <dbReference type="EMBL" id="ORC58815.1"/>
    </source>
</evidence>
<dbReference type="PROSITE" id="PS50109">
    <property type="entry name" value="HIS_KIN"/>
    <property type="match status" value="1"/>
</dbReference>
<proteinExistence type="predicted"/>
<dbReference type="Proteomes" id="UP000192815">
    <property type="component" value="Unassembled WGS sequence"/>
</dbReference>
<dbReference type="STRING" id="1958950.BZK31_13530"/>
<accession>A0A1X0N5K7</accession>